<dbReference type="PANTHER" id="PTHR10907">
    <property type="entry name" value="REGUCALCIN"/>
    <property type="match status" value="1"/>
</dbReference>
<dbReference type="PRINTS" id="PR01791">
    <property type="entry name" value="REGUCALCIN"/>
</dbReference>
<gene>
    <name evidence="17" type="primary">LOC100373805</name>
</gene>
<dbReference type="InterPro" id="IPR013658">
    <property type="entry name" value="SGL"/>
</dbReference>
<evidence type="ECO:0000256" key="6">
    <source>
        <dbReference type="ARBA" id="ARBA00004496"/>
    </source>
</evidence>
<dbReference type="SUPFAM" id="SSF63829">
    <property type="entry name" value="Calcium-dependent phosphotriesterase"/>
    <property type="match status" value="1"/>
</dbReference>
<dbReference type="Proteomes" id="UP000694865">
    <property type="component" value="Unplaced"/>
</dbReference>
<dbReference type="InterPro" id="IPR011042">
    <property type="entry name" value="6-blade_b-propeller_TolB-like"/>
</dbReference>
<evidence type="ECO:0000256" key="13">
    <source>
        <dbReference type="ARBA" id="ARBA00022837"/>
    </source>
</evidence>
<organism evidence="16 17">
    <name type="scientific">Saccoglossus kowalevskii</name>
    <name type="common">Acorn worm</name>
    <dbReference type="NCBI Taxonomy" id="10224"/>
    <lineage>
        <taxon>Eukaryota</taxon>
        <taxon>Metazoa</taxon>
        <taxon>Hemichordata</taxon>
        <taxon>Enteropneusta</taxon>
        <taxon>Harrimaniidae</taxon>
        <taxon>Saccoglossus</taxon>
    </lineage>
</organism>
<evidence type="ECO:0000256" key="3">
    <source>
        <dbReference type="ARBA" id="ARBA00001936"/>
    </source>
</evidence>
<dbReference type="InterPro" id="IPR005511">
    <property type="entry name" value="SMP-30"/>
</dbReference>
<name>A0ABM0GMW6_SACKO</name>
<evidence type="ECO:0000256" key="4">
    <source>
        <dbReference type="ARBA" id="ARBA00001946"/>
    </source>
</evidence>
<dbReference type="Pfam" id="PF08450">
    <property type="entry name" value="SGL"/>
    <property type="match status" value="1"/>
</dbReference>
<dbReference type="InterPro" id="IPR008367">
    <property type="entry name" value="Regucalcin"/>
</dbReference>
<evidence type="ECO:0000256" key="14">
    <source>
        <dbReference type="ARBA" id="ARBA00032464"/>
    </source>
</evidence>
<evidence type="ECO:0000313" key="17">
    <source>
        <dbReference type="RefSeq" id="XP_002733437.1"/>
    </source>
</evidence>
<evidence type="ECO:0000256" key="8">
    <source>
        <dbReference type="ARBA" id="ARBA00013227"/>
    </source>
</evidence>
<evidence type="ECO:0000256" key="9">
    <source>
        <dbReference type="ARBA" id="ARBA00016808"/>
    </source>
</evidence>
<evidence type="ECO:0000256" key="7">
    <source>
        <dbReference type="ARBA" id="ARBA00008853"/>
    </source>
</evidence>
<comment type="similarity">
    <text evidence="7">Belongs to the SMP-30/CGR1 family.</text>
</comment>
<comment type="cofactor">
    <cofactor evidence="3">
        <name>Mn(2+)</name>
        <dbReference type="ChEBI" id="CHEBI:29035"/>
    </cofactor>
</comment>
<keyword evidence="13" id="KW-0106">Calcium</keyword>
<dbReference type="PANTHER" id="PTHR10907:SF47">
    <property type="entry name" value="REGUCALCIN"/>
    <property type="match status" value="1"/>
</dbReference>
<evidence type="ECO:0000256" key="1">
    <source>
        <dbReference type="ARBA" id="ARBA00001589"/>
    </source>
</evidence>
<evidence type="ECO:0000259" key="15">
    <source>
        <dbReference type="Pfam" id="PF08450"/>
    </source>
</evidence>
<comment type="catalytic activity">
    <reaction evidence="1">
        <text>D-glucono-1,5-lactone + H2O = D-gluconate + H(+)</text>
        <dbReference type="Rhea" id="RHEA:10440"/>
        <dbReference type="ChEBI" id="CHEBI:15377"/>
        <dbReference type="ChEBI" id="CHEBI:15378"/>
        <dbReference type="ChEBI" id="CHEBI:16217"/>
        <dbReference type="ChEBI" id="CHEBI:18391"/>
        <dbReference type="EC" id="3.1.1.17"/>
    </reaction>
</comment>
<dbReference type="EC" id="3.1.1.17" evidence="8"/>
<keyword evidence="12" id="KW-0378">Hydrolase</keyword>
<dbReference type="GeneID" id="100373805"/>
<comment type="cofactor">
    <cofactor evidence="2">
        <name>Ca(2+)</name>
        <dbReference type="ChEBI" id="CHEBI:29108"/>
    </cofactor>
</comment>
<feature type="domain" description="SMP-30/Gluconolactonase/LRE-like region" evidence="15">
    <location>
        <begin position="13"/>
        <end position="261"/>
    </location>
</feature>
<evidence type="ECO:0000313" key="16">
    <source>
        <dbReference type="Proteomes" id="UP000694865"/>
    </source>
</evidence>
<keyword evidence="11" id="KW-0479">Metal-binding</keyword>
<sequence length="297" mass="32324">MSISVIAKNVGTLTEGPHWDQNTQTLLFVNITTASVFQWGLDAEDLKEVIVKGAPTVGAVVPRQQGGYVVAAGRHFGTLDIETGEMTRLAEIDKHKTENRFNDGKCDANGRFWAGTMGPKKVTRVPEQGTLYSLDKDHSVRCHVDKVTTSNGIAWNSDNTIMYYIDTGLRSVDAFDFDLELGTLSNRRTAVSFTDCPGRPDGMCIDIEGKLWVAMYCGSAILRVDPLSGKIMRTIEMPVSCPTSCCFGGEKFDVLYVTSASQFSTQEEQLAKEPLAGSVFQITNLGVTGLPANTFSG</sequence>
<dbReference type="PRINTS" id="PR01790">
    <property type="entry name" value="SMP30FAMILY"/>
</dbReference>
<protein>
    <recommendedName>
        <fullName evidence="9">Regucalcin</fullName>
        <ecNumber evidence="8">3.1.1.17</ecNumber>
    </recommendedName>
    <alternativeName>
        <fullName evidence="14">Gluconolactonase</fullName>
    </alternativeName>
</protein>
<dbReference type="Gene3D" id="2.120.10.30">
    <property type="entry name" value="TolB, C-terminal domain"/>
    <property type="match status" value="1"/>
</dbReference>
<dbReference type="RefSeq" id="XP_002733437.1">
    <property type="nucleotide sequence ID" value="XM_002733391.2"/>
</dbReference>
<evidence type="ECO:0000256" key="2">
    <source>
        <dbReference type="ARBA" id="ARBA00001913"/>
    </source>
</evidence>
<comment type="cofactor">
    <cofactor evidence="5">
        <name>Zn(2+)</name>
        <dbReference type="ChEBI" id="CHEBI:29105"/>
    </cofactor>
</comment>
<comment type="cofactor">
    <cofactor evidence="4">
        <name>Mg(2+)</name>
        <dbReference type="ChEBI" id="CHEBI:18420"/>
    </cofactor>
</comment>
<evidence type="ECO:0000256" key="12">
    <source>
        <dbReference type="ARBA" id="ARBA00022801"/>
    </source>
</evidence>
<comment type="subcellular location">
    <subcellularLocation>
        <location evidence="6">Cytoplasm</location>
    </subcellularLocation>
</comment>
<evidence type="ECO:0000256" key="11">
    <source>
        <dbReference type="ARBA" id="ARBA00022723"/>
    </source>
</evidence>
<proteinExistence type="inferred from homology"/>
<evidence type="ECO:0000256" key="5">
    <source>
        <dbReference type="ARBA" id="ARBA00001947"/>
    </source>
</evidence>
<reference evidence="17" key="1">
    <citation type="submission" date="2025-08" db="UniProtKB">
        <authorList>
            <consortium name="RefSeq"/>
        </authorList>
    </citation>
    <scope>IDENTIFICATION</scope>
    <source>
        <tissue evidence="17">Testes</tissue>
    </source>
</reference>
<evidence type="ECO:0000256" key="10">
    <source>
        <dbReference type="ARBA" id="ARBA00022490"/>
    </source>
</evidence>
<accession>A0ABM0GMW6</accession>
<keyword evidence="16" id="KW-1185">Reference proteome</keyword>
<keyword evidence="10" id="KW-0963">Cytoplasm</keyword>